<comment type="subcellular location">
    <subcellularLocation>
        <location evidence="1">Cell membrane</location>
        <topology evidence="1">Multi-pass membrane protein</topology>
    </subcellularLocation>
</comment>
<dbReference type="Pfam" id="PF00664">
    <property type="entry name" value="ABC_membrane"/>
    <property type="match status" value="1"/>
</dbReference>
<feature type="domain" description="ABC transmembrane type-1" evidence="14">
    <location>
        <begin position="164"/>
        <end position="442"/>
    </location>
</feature>
<evidence type="ECO:0000259" key="13">
    <source>
        <dbReference type="PROSITE" id="PS50893"/>
    </source>
</evidence>
<dbReference type="Pfam" id="PF03412">
    <property type="entry name" value="Peptidase_C39"/>
    <property type="match status" value="1"/>
</dbReference>
<dbReference type="GO" id="GO:0005524">
    <property type="term" value="F:ATP binding"/>
    <property type="evidence" value="ECO:0007669"/>
    <property type="project" value="UniProtKB-KW"/>
</dbReference>
<evidence type="ECO:0000256" key="3">
    <source>
        <dbReference type="ARBA" id="ARBA00022475"/>
    </source>
</evidence>
<evidence type="ECO:0000256" key="6">
    <source>
        <dbReference type="ARBA" id="ARBA00022741"/>
    </source>
</evidence>
<organism evidence="16 17">
    <name type="scientific">Solitalea agri</name>
    <dbReference type="NCBI Taxonomy" id="2953739"/>
    <lineage>
        <taxon>Bacteria</taxon>
        <taxon>Pseudomonadati</taxon>
        <taxon>Bacteroidota</taxon>
        <taxon>Sphingobacteriia</taxon>
        <taxon>Sphingobacteriales</taxon>
        <taxon>Sphingobacteriaceae</taxon>
        <taxon>Solitalea</taxon>
    </lineage>
</organism>
<evidence type="ECO:0000256" key="7">
    <source>
        <dbReference type="ARBA" id="ARBA00022801"/>
    </source>
</evidence>
<dbReference type="CDD" id="cd18570">
    <property type="entry name" value="ABC_6TM_PCAT1_LagD_like"/>
    <property type="match status" value="1"/>
</dbReference>
<dbReference type="PROSITE" id="PS50893">
    <property type="entry name" value="ABC_TRANSPORTER_2"/>
    <property type="match status" value="1"/>
</dbReference>
<dbReference type="PANTHER" id="PTHR43394:SF1">
    <property type="entry name" value="ATP-BINDING CASSETTE SUB-FAMILY B MEMBER 10, MITOCHONDRIAL"/>
    <property type="match status" value="1"/>
</dbReference>
<dbReference type="GO" id="GO:0016887">
    <property type="term" value="F:ATP hydrolysis activity"/>
    <property type="evidence" value="ECO:0007669"/>
    <property type="project" value="InterPro"/>
</dbReference>
<dbReference type="InterPro" id="IPR011527">
    <property type="entry name" value="ABC1_TM_dom"/>
</dbReference>
<dbReference type="Pfam" id="PF00005">
    <property type="entry name" value="ABC_tran"/>
    <property type="match status" value="1"/>
</dbReference>
<dbReference type="GO" id="GO:0006508">
    <property type="term" value="P:proteolysis"/>
    <property type="evidence" value="ECO:0007669"/>
    <property type="project" value="UniProtKB-KW"/>
</dbReference>
<dbReference type="GO" id="GO:0043214">
    <property type="term" value="F:ABC-type bacteriocin transporter activity"/>
    <property type="evidence" value="ECO:0007669"/>
    <property type="project" value="InterPro"/>
</dbReference>
<evidence type="ECO:0000256" key="11">
    <source>
        <dbReference type="ARBA" id="ARBA00023136"/>
    </source>
</evidence>
<dbReference type="SUPFAM" id="SSF52540">
    <property type="entry name" value="P-loop containing nucleoside triphosphate hydrolases"/>
    <property type="match status" value="1"/>
</dbReference>
<evidence type="ECO:0000256" key="4">
    <source>
        <dbReference type="ARBA" id="ARBA00022670"/>
    </source>
</evidence>
<dbReference type="InterPro" id="IPR036640">
    <property type="entry name" value="ABC1_TM_sf"/>
</dbReference>
<dbReference type="NCBIfam" id="TIGR01193">
    <property type="entry name" value="bacteriocin_ABC"/>
    <property type="match status" value="1"/>
</dbReference>
<accession>A0A9X2F2L8</accession>
<dbReference type="SUPFAM" id="SSF90123">
    <property type="entry name" value="ABC transporter transmembrane region"/>
    <property type="match status" value="1"/>
</dbReference>
<sequence>MKKVKQRDITDCGAACLASVAAHYKLQIPVARIRQLAGTDKKGTNVLGIIEAAEKLGFQAKGVKGPFESLNKIPKPAIAHVIVKEVLHHYVVIYDVTTKHVVVMDPADGKIHHILHEEFKKQWTCILILLVPNDDFKIGNEKQSNLKRFWHLLRPHKAVMMQTLFGAAIYTLLGLSVSIYVQQLIDRALPESNQNLLNLLSIGMILILLMQSFIGYMKSVFAIKTGQQIDARLILGYYKHLLKLPQTFFDTMRVGEILSRVNDAVKIRAFINDIVLNMAVNVLMLFFSFALMFTYYWKMALISLIIIPVYSLVYIISNSINKKLQRKLMEDAANLETQLVESLNGVSTIKRFGLEDFANVKTEIQFVKLLKTIYYTTIRSLEIGNITDFLSKVFTIIILWLGSTFVIKGEISPGELLSFYALIGYFTGPVSQLISSNKSMQEALIAADRLFEILDLEREESTEKIQLSKEQIGDIVFEEVAFRYGTRIQVFNSLSVNIPKGKITAIVGESGSGKSTISSLIQNLYPLQKGSIKLGSVHTNHISADCLRTLVSVVPQQIDLFAGSIIENIAIGDFRPDVQKTLEIAQLLGINEFVEKMPGGYQTLLGEHGVNLSGGQRQRIAIARAMYRDPEVLILDEATSSLDPVAEQYVQKAIAALKERGKTIILIAHRLSTVIHADQIIVLENGKVAEQGTHYELLRNQRVYTKLWQHHQGLVIS</sequence>
<proteinExistence type="predicted"/>
<evidence type="ECO:0000256" key="5">
    <source>
        <dbReference type="ARBA" id="ARBA00022692"/>
    </source>
</evidence>
<dbReference type="FunFam" id="3.40.50.300:FF:000221">
    <property type="entry name" value="Multidrug ABC transporter ATP-binding protein"/>
    <property type="match status" value="1"/>
</dbReference>
<dbReference type="GO" id="GO:0005886">
    <property type="term" value="C:plasma membrane"/>
    <property type="evidence" value="ECO:0007669"/>
    <property type="project" value="UniProtKB-SubCell"/>
</dbReference>
<dbReference type="InterPro" id="IPR039421">
    <property type="entry name" value="Type_1_exporter"/>
</dbReference>
<dbReference type="CDD" id="cd02418">
    <property type="entry name" value="Peptidase_C39B"/>
    <property type="match status" value="1"/>
</dbReference>
<evidence type="ECO:0000256" key="8">
    <source>
        <dbReference type="ARBA" id="ARBA00022840"/>
    </source>
</evidence>
<keyword evidence="6" id="KW-0547">Nucleotide-binding</keyword>
<dbReference type="InterPro" id="IPR003593">
    <property type="entry name" value="AAA+_ATPase"/>
</dbReference>
<dbReference type="PROSITE" id="PS50990">
    <property type="entry name" value="PEPTIDASE_C39"/>
    <property type="match status" value="1"/>
</dbReference>
<dbReference type="InterPro" id="IPR005897">
    <property type="entry name" value="Pept_C39_ABC_bacteriocin"/>
</dbReference>
<feature type="transmembrane region" description="Helical" evidence="12">
    <location>
        <begin position="274"/>
        <end position="293"/>
    </location>
</feature>
<reference evidence="16" key="1">
    <citation type="submission" date="2022-06" db="EMBL/GenBank/DDBJ databases">
        <title>Solitalea sp. MAHUQ-68 isolated from rhizospheric soil.</title>
        <authorList>
            <person name="Huq M.A."/>
        </authorList>
    </citation>
    <scope>NUCLEOTIDE SEQUENCE</scope>
    <source>
        <strain evidence="16">MAHUQ-68</strain>
    </source>
</reference>
<evidence type="ECO:0000256" key="9">
    <source>
        <dbReference type="ARBA" id="ARBA00022967"/>
    </source>
</evidence>
<evidence type="ECO:0000256" key="1">
    <source>
        <dbReference type="ARBA" id="ARBA00004651"/>
    </source>
</evidence>
<feature type="domain" description="ABC transporter" evidence="13">
    <location>
        <begin position="475"/>
        <end position="710"/>
    </location>
</feature>
<evidence type="ECO:0000259" key="15">
    <source>
        <dbReference type="PROSITE" id="PS50990"/>
    </source>
</evidence>
<comment type="caution">
    <text evidence="16">The sequence shown here is derived from an EMBL/GenBank/DDBJ whole genome shotgun (WGS) entry which is preliminary data.</text>
</comment>
<evidence type="ECO:0000256" key="12">
    <source>
        <dbReference type="SAM" id="Phobius"/>
    </source>
</evidence>
<keyword evidence="4" id="KW-0645">Protease</keyword>
<keyword evidence="9" id="KW-1278">Translocase</keyword>
<keyword evidence="5 12" id="KW-0812">Transmembrane</keyword>
<keyword evidence="11 12" id="KW-0472">Membrane</keyword>
<dbReference type="InterPro" id="IPR005074">
    <property type="entry name" value="Peptidase_C39"/>
</dbReference>
<feature type="transmembrane region" description="Helical" evidence="12">
    <location>
        <begin position="164"/>
        <end position="185"/>
    </location>
</feature>
<dbReference type="Gene3D" id="3.40.50.300">
    <property type="entry name" value="P-loop containing nucleotide triphosphate hydrolases"/>
    <property type="match status" value="1"/>
</dbReference>
<feature type="transmembrane region" description="Helical" evidence="12">
    <location>
        <begin position="389"/>
        <end position="407"/>
    </location>
</feature>
<gene>
    <name evidence="16" type="ORF">NF867_11880</name>
</gene>
<keyword evidence="3" id="KW-1003">Cell membrane</keyword>
<keyword evidence="7" id="KW-0378">Hydrolase</keyword>
<dbReference type="Gene3D" id="1.20.1560.10">
    <property type="entry name" value="ABC transporter type 1, transmembrane domain"/>
    <property type="match status" value="1"/>
</dbReference>
<dbReference type="RefSeq" id="WP_252588220.1">
    <property type="nucleotide sequence ID" value="NZ_JAMWYS010000036.1"/>
</dbReference>
<dbReference type="GO" id="GO:0008234">
    <property type="term" value="F:cysteine-type peptidase activity"/>
    <property type="evidence" value="ECO:0007669"/>
    <property type="project" value="InterPro"/>
</dbReference>
<feature type="transmembrane region" description="Helical" evidence="12">
    <location>
        <begin position="197"/>
        <end position="217"/>
    </location>
</feature>
<dbReference type="AlphaFoldDB" id="A0A9X2F2L8"/>
<dbReference type="GO" id="GO:0015421">
    <property type="term" value="F:ABC-type oligopeptide transporter activity"/>
    <property type="evidence" value="ECO:0007669"/>
    <property type="project" value="TreeGrafter"/>
</dbReference>
<name>A0A9X2F2L8_9SPHI</name>
<evidence type="ECO:0000256" key="10">
    <source>
        <dbReference type="ARBA" id="ARBA00022989"/>
    </source>
</evidence>
<evidence type="ECO:0000313" key="16">
    <source>
        <dbReference type="EMBL" id="MCO4293564.1"/>
    </source>
</evidence>
<evidence type="ECO:0000259" key="14">
    <source>
        <dbReference type="PROSITE" id="PS50929"/>
    </source>
</evidence>
<dbReference type="InterPro" id="IPR003439">
    <property type="entry name" value="ABC_transporter-like_ATP-bd"/>
</dbReference>
<keyword evidence="2" id="KW-0813">Transport</keyword>
<protein>
    <submittedName>
        <fullName evidence="16">Peptidase domain-containing ABC transporter</fullName>
    </submittedName>
</protein>
<dbReference type="PROSITE" id="PS50929">
    <property type="entry name" value="ABC_TM1F"/>
    <property type="match status" value="1"/>
</dbReference>
<feature type="domain" description="Peptidase C39" evidence="15">
    <location>
        <begin position="6"/>
        <end position="130"/>
    </location>
</feature>
<feature type="transmembrane region" description="Helical" evidence="12">
    <location>
        <begin position="299"/>
        <end position="317"/>
    </location>
</feature>
<evidence type="ECO:0000313" key="17">
    <source>
        <dbReference type="Proteomes" id="UP001155182"/>
    </source>
</evidence>
<dbReference type="EMBL" id="JAMWYS010000036">
    <property type="protein sequence ID" value="MCO4293564.1"/>
    <property type="molecule type" value="Genomic_DNA"/>
</dbReference>
<dbReference type="PROSITE" id="PS00211">
    <property type="entry name" value="ABC_TRANSPORTER_1"/>
    <property type="match status" value="1"/>
</dbReference>
<dbReference type="Gene3D" id="3.90.70.10">
    <property type="entry name" value="Cysteine proteinases"/>
    <property type="match status" value="1"/>
</dbReference>
<keyword evidence="10 12" id="KW-1133">Transmembrane helix</keyword>
<keyword evidence="17" id="KW-1185">Reference proteome</keyword>
<evidence type="ECO:0000256" key="2">
    <source>
        <dbReference type="ARBA" id="ARBA00022448"/>
    </source>
</evidence>
<dbReference type="InterPro" id="IPR027417">
    <property type="entry name" value="P-loop_NTPase"/>
</dbReference>
<keyword evidence="8" id="KW-0067">ATP-binding</keyword>
<dbReference type="SMART" id="SM00382">
    <property type="entry name" value="AAA"/>
    <property type="match status" value="1"/>
</dbReference>
<dbReference type="InterPro" id="IPR017871">
    <property type="entry name" value="ABC_transporter-like_CS"/>
</dbReference>
<dbReference type="Proteomes" id="UP001155182">
    <property type="component" value="Unassembled WGS sequence"/>
</dbReference>
<dbReference type="PANTHER" id="PTHR43394">
    <property type="entry name" value="ATP-DEPENDENT PERMEASE MDL1, MITOCHONDRIAL"/>
    <property type="match status" value="1"/>
</dbReference>